<feature type="compositionally biased region" description="Low complexity" evidence="3">
    <location>
        <begin position="301"/>
        <end position="316"/>
    </location>
</feature>
<dbReference type="GO" id="GO:0000381">
    <property type="term" value="P:regulation of alternative mRNA splicing, via spliceosome"/>
    <property type="evidence" value="ECO:0007669"/>
    <property type="project" value="InterPro"/>
</dbReference>
<sequence length="395" mass="43722">MSGAGLSYGLNLTKKKLGGKPAPAKRKTIFDDEDSDGEGGTSTEVGVEEIGEIGGLDSDKKTSLPSRNAALTGKSKLNGAGKKAPISMYGDLSTSFSSKKHADTAEELDANIYDYDAVYDSLKPQKKVTQEDKERKPKYMSNLLAAAAVRKRDATIAEEKKLARDREAEGDEFAEKEKFVTSAYKKQQEENRRLEAEEKIREEQEEKKNKGTGLTNFYKNMLQKEEQKHAEIVKAAENSVNQVPVVEEEQKEKTEAEIAKEINEKMGGKIAVNDEGQVVDKRQLLKGGLNIVPKPKGAAKTNNSRTNQSTSSREGVGMVGAGGGKQAMRERQSRMMEAQLEQATKRALEEDEEERLKIERASKTRKTEGDIMSAKERYLARKKEAEEAKKRGNVP</sequence>
<dbReference type="Pfam" id="PF09745">
    <property type="entry name" value="NSRP1_N"/>
    <property type="match status" value="1"/>
</dbReference>
<reference evidence="5 6" key="1">
    <citation type="journal article" date="2012" name="Eukaryot. Cell">
        <title>Genome sequence of the fungus Glarea lozoyensis: the first genome sequence of a species from the Helotiaceae family.</title>
        <authorList>
            <person name="Youssar L."/>
            <person name="Gruening B.A."/>
            <person name="Erxleben A."/>
            <person name="Guenther S."/>
            <person name="Huettel W."/>
        </authorList>
    </citation>
    <scope>NUCLEOTIDE SEQUENCE [LARGE SCALE GENOMIC DNA]</scope>
    <source>
        <strain evidence="6">ATCC 74030 / MF5533</strain>
    </source>
</reference>
<comment type="similarity">
    <text evidence="1">Belongs to the NSRP1 family.</text>
</comment>
<dbReference type="InParanoid" id="H0EWY2"/>
<name>H0EWY2_GLAL7</name>
<feature type="domain" description="Nuclear speckle splicing regulatory protein 1 N-terminal" evidence="4">
    <location>
        <begin position="99"/>
        <end position="211"/>
    </location>
</feature>
<evidence type="ECO:0000256" key="3">
    <source>
        <dbReference type="SAM" id="MobiDB-lite"/>
    </source>
</evidence>
<dbReference type="InterPro" id="IPR018612">
    <property type="entry name" value="NSRP1_N"/>
</dbReference>
<evidence type="ECO:0000313" key="5">
    <source>
        <dbReference type="EMBL" id="EHK96982.1"/>
    </source>
</evidence>
<dbReference type="EMBL" id="AGUE01000214">
    <property type="protein sequence ID" value="EHK96982.1"/>
    <property type="molecule type" value="Genomic_DNA"/>
</dbReference>
<feature type="compositionally biased region" description="Basic and acidic residues" evidence="3">
    <location>
        <begin position="343"/>
        <end position="374"/>
    </location>
</feature>
<dbReference type="InterPro" id="IPR053246">
    <property type="entry name" value="NS_splicing_regulatory_protein"/>
</dbReference>
<comment type="caution">
    <text evidence="5">The sequence shown here is derived from an EMBL/GenBank/DDBJ whole genome shotgun (WGS) entry which is preliminary data.</text>
</comment>
<protein>
    <submittedName>
        <fullName evidence="5">Putative Nuclear speckle splicing regulatory protein 1 like protein</fullName>
    </submittedName>
</protein>
<accession>H0EWY2</accession>
<evidence type="ECO:0000256" key="1">
    <source>
        <dbReference type="ARBA" id="ARBA00010126"/>
    </source>
</evidence>
<dbReference type="PANTHER" id="PTHR47845:SF1">
    <property type="entry name" value="NUCLEAR SPECKLE SPLICING REGULATORY PROTEIN 1 HOMOLOG"/>
    <property type="match status" value="1"/>
</dbReference>
<feature type="compositionally biased region" description="Basic residues" evidence="3">
    <location>
        <begin position="13"/>
        <end position="27"/>
    </location>
</feature>
<organism evidence="5 6">
    <name type="scientific">Glarea lozoyensis (strain ATCC 74030 / MF5533)</name>
    <dbReference type="NCBI Taxonomy" id="1104152"/>
    <lineage>
        <taxon>Eukaryota</taxon>
        <taxon>Fungi</taxon>
        <taxon>Dikarya</taxon>
        <taxon>Ascomycota</taxon>
        <taxon>Pezizomycotina</taxon>
        <taxon>Leotiomycetes</taxon>
        <taxon>Helotiales</taxon>
        <taxon>Helotiaceae</taxon>
        <taxon>Glarea</taxon>
    </lineage>
</organism>
<proteinExistence type="inferred from homology"/>
<feature type="region of interest" description="Disordered" evidence="3">
    <location>
        <begin position="1"/>
        <end position="84"/>
    </location>
</feature>
<dbReference type="OrthoDB" id="446635at2759"/>
<keyword evidence="2" id="KW-0175">Coiled coil</keyword>
<keyword evidence="6" id="KW-1185">Reference proteome</keyword>
<evidence type="ECO:0000313" key="6">
    <source>
        <dbReference type="Proteomes" id="UP000005446"/>
    </source>
</evidence>
<dbReference type="PANTHER" id="PTHR47845">
    <property type="entry name" value="NUCLEAR SPECKLE SPLICING REGULATORY PROTEIN 1 HOMOLOG"/>
    <property type="match status" value="1"/>
</dbReference>
<feature type="region of interest" description="Disordered" evidence="3">
    <location>
        <begin position="184"/>
        <end position="212"/>
    </location>
</feature>
<feature type="region of interest" description="Disordered" evidence="3">
    <location>
        <begin position="289"/>
        <end position="374"/>
    </location>
</feature>
<dbReference type="Proteomes" id="UP000005446">
    <property type="component" value="Unassembled WGS sequence"/>
</dbReference>
<feature type="compositionally biased region" description="Basic and acidic residues" evidence="3">
    <location>
        <begin position="186"/>
        <end position="209"/>
    </location>
</feature>
<dbReference type="HOGENOM" id="CLU_042321_0_0_1"/>
<evidence type="ECO:0000259" key="4">
    <source>
        <dbReference type="Pfam" id="PF09745"/>
    </source>
</evidence>
<dbReference type="AlphaFoldDB" id="H0EWY2"/>
<evidence type="ECO:0000256" key="2">
    <source>
        <dbReference type="ARBA" id="ARBA00023054"/>
    </source>
</evidence>
<gene>
    <name evidence="5" type="ORF">M7I_7307</name>
</gene>